<dbReference type="GO" id="GO:0003677">
    <property type="term" value="F:DNA binding"/>
    <property type="evidence" value="ECO:0007669"/>
    <property type="project" value="UniProtKB-KW"/>
</dbReference>
<dbReference type="Gene3D" id="1.10.10.10">
    <property type="entry name" value="Winged helix-like DNA-binding domain superfamily/Winged helix DNA-binding domain"/>
    <property type="match status" value="1"/>
</dbReference>
<keyword evidence="3" id="KW-0804">Transcription</keyword>
<dbReference type="PRINTS" id="PR00778">
    <property type="entry name" value="HTHARSR"/>
</dbReference>
<dbReference type="InterPro" id="IPR036388">
    <property type="entry name" value="WH-like_DNA-bd_sf"/>
</dbReference>
<dbReference type="InterPro" id="IPR051081">
    <property type="entry name" value="HTH_MetalResp_TranReg"/>
</dbReference>
<dbReference type="SMART" id="SM00418">
    <property type="entry name" value="HTH_ARSR"/>
    <property type="match status" value="1"/>
</dbReference>
<feature type="domain" description="HTH arsR-type" evidence="4">
    <location>
        <begin position="9"/>
        <end position="104"/>
    </location>
</feature>
<dbReference type="PROSITE" id="PS50987">
    <property type="entry name" value="HTH_ARSR_2"/>
    <property type="match status" value="1"/>
</dbReference>
<dbReference type="PANTHER" id="PTHR33154">
    <property type="entry name" value="TRANSCRIPTIONAL REGULATOR, ARSR FAMILY"/>
    <property type="match status" value="1"/>
</dbReference>
<evidence type="ECO:0000256" key="1">
    <source>
        <dbReference type="ARBA" id="ARBA00023015"/>
    </source>
</evidence>
<dbReference type="CDD" id="cd00090">
    <property type="entry name" value="HTH_ARSR"/>
    <property type="match status" value="1"/>
</dbReference>
<name>A0AAU7QLQ5_9GAMM</name>
<dbReference type="PANTHER" id="PTHR33154:SF33">
    <property type="entry name" value="TRANSCRIPTIONAL REPRESSOR SDPR"/>
    <property type="match status" value="1"/>
</dbReference>
<organism evidence="5">
    <name type="scientific">Rhodanobacter sp. IGA1.0</name>
    <dbReference type="NCBI Taxonomy" id="3158582"/>
    <lineage>
        <taxon>Bacteria</taxon>
        <taxon>Pseudomonadati</taxon>
        <taxon>Pseudomonadota</taxon>
        <taxon>Gammaproteobacteria</taxon>
        <taxon>Lysobacterales</taxon>
        <taxon>Rhodanobacteraceae</taxon>
        <taxon>Rhodanobacter</taxon>
    </lineage>
</organism>
<evidence type="ECO:0000256" key="3">
    <source>
        <dbReference type="ARBA" id="ARBA00023163"/>
    </source>
</evidence>
<accession>A0AAU7QLQ5</accession>
<dbReference type="GO" id="GO:0003700">
    <property type="term" value="F:DNA-binding transcription factor activity"/>
    <property type="evidence" value="ECO:0007669"/>
    <property type="project" value="InterPro"/>
</dbReference>
<keyword evidence="1" id="KW-0805">Transcription regulation</keyword>
<dbReference type="NCBIfam" id="NF033788">
    <property type="entry name" value="HTH_metalloreg"/>
    <property type="match status" value="1"/>
</dbReference>
<dbReference type="InterPro" id="IPR011991">
    <property type="entry name" value="ArsR-like_HTH"/>
</dbReference>
<evidence type="ECO:0000256" key="2">
    <source>
        <dbReference type="ARBA" id="ARBA00023125"/>
    </source>
</evidence>
<dbReference type="Pfam" id="PF12840">
    <property type="entry name" value="HTH_20"/>
    <property type="match status" value="1"/>
</dbReference>
<sequence length="116" mass="12696">MSPRTDRTRRTAALASSAPIFAALGDATRLRLVATLCAGSAMSIAQLTAGTTITRQAVTRHLTVLAEAGLVHDLWRGRERLWAFEPSRLDEARKALDAINAEWSGALSRLQRFVEH</sequence>
<dbReference type="InterPro" id="IPR001845">
    <property type="entry name" value="HTH_ArsR_DNA-bd_dom"/>
</dbReference>
<evidence type="ECO:0000313" key="5">
    <source>
        <dbReference type="EMBL" id="XBS89648.1"/>
    </source>
</evidence>
<proteinExistence type="predicted"/>
<evidence type="ECO:0000259" key="4">
    <source>
        <dbReference type="PROSITE" id="PS50987"/>
    </source>
</evidence>
<dbReference type="AlphaFoldDB" id="A0AAU7QLQ5"/>
<keyword evidence="2" id="KW-0238">DNA-binding</keyword>
<reference evidence="5" key="1">
    <citation type="submission" date="2024-06" db="EMBL/GenBank/DDBJ databases">
        <authorList>
            <person name="Sun Y."/>
        </authorList>
    </citation>
    <scope>NUCLEOTIDE SEQUENCE</scope>
    <source>
        <strain evidence="5">IGA1.0</strain>
    </source>
</reference>
<protein>
    <submittedName>
        <fullName evidence="5">Metalloregulator ArsR/SmtB family transcription factor</fullName>
    </submittedName>
</protein>
<dbReference type="SUPFAM" id="SSF46785">
    <property type="entry name" value="Winged helix' DNA-binding domain"/>
    <property type="match status" value="1"/>
</dbReference>
<gene>
    <name evidence="5" type="ORF">ABNK63_14785</name>
</gene>
<dbReference type="EMBL" id="CP157948">
    <property type="protein sequence ID" value="XBS89648.1"/>
    <property type="molecule type" value="Genomic_DNA"/>
</dbReference>
<dbReference type="InterPro" id="IPR036390">
    <property type="entry name" value="WH_DNA-bd_sf"/>
</dbReference>
<dbReference type="RefSeq" id="WP_350016058.1">
    <property type="nucleotide sequence ID" value="NZ_CP157948.1"/>
</dbReference>